<evidence type="ECO:0000313" key="1">
    <source>
        <dbReference type="EMBL" id="PIU03363.1"/>
    </source>
</evidence>
<evidence type="ECO:0000313" key="2">
    <source>
        <dbReference type="Proteomes" id="UP000228996"/>
    </source>
</evidence>
<dbReference type="EMBL" id="PEYO01000018">
    <property type="protein sequence ID" value="PIU03363.1"/>
    <property type="molecule type" value="Genomic_DNA"/>
</dbReference>
<dbReference type="Proteomes" id="UP000228996">
    <property type="component" value="Unassembled WGS sequence"/>
</dbReference>
<protein>
    <submittedName>
        <fullName evidence="1">Uncharacterized protein</fullName>
    </submittedName>
</protein>
<comment type="caution">
    <text evidence="1">The sequence shown here is derived from an EMBL/GenBank/DDBJ whole genome shotgun (WGS) entry which is preliminary data.</text>
</comment>
<proteinExistence type="predicted"/>
<sequence length="139" mass="15781">MTYEIDQSGKIEQTSIDTVIAITNSNQYALIFNKTNKRRLVFSILIALIIKKAGIKHKVIIDNEYLGHEKFIAERINKTLEDLKINNLPSIQFGHIGKTSKAHNLARKVGNRKIKADMNIRLEEIGALLLKSKNRLKTA</sequence>
<gene>
    <name evidence="1" type="ORF">COT44_04045</name>
</gene>
<accession>A0A2M6XCG1</accession>
<dbReference type="AlphaFoldDB" id="A0A2M6XCG1"/>
<organism evidence="1 2">
    <name type="scientific">Candidatus Shapirobacteria bacterium CG08_land_8_20_14_0_20_39_18</name>
    <dbReference type="NCBI Taxonomy" id="1974883"/>
    <lineage>
        <taxon>Bacteria</taxon>
        <taxon>Candidatus Shapironibacteriota</taxon>
    </lineage>
</organism>
<reference evidence="2" key="1">
    <citation type="submission" date="2017-09" db="EMBL/GenBank/DDBJ databases">
        <title>Depth-based differentiation of microbial function through sediment-hosted aquifers and enrichment of novel symbionts in the deep terrestrial subsurface.</title>
        <authorList>
            <person name="Probst A.J."/>
            <person name="Ladd B."/>
            <person name="Jarett J.K."/>
            <person name="Geller-Mcgrath D.E."/>
            <person name="Sieber C.M.K."/>
            <person name="Emerson J.B."/>
            <person name="Anantharaman K."/>
            <person name="Thomas B.C."/>
            <person name="Malmstrom R."/>
            <person name="Stieglmeier M."/>
            <person name="Klingl A."/>
            <person name="Woyke T."/>
            <person name="Ryan C.M."/>
            <person name="Banfield J.F."/>
        </authorList>
    </citation>
    <scope>NUCLEOTIDE SEQUENCE [LARGE SCALE GENOMIC DNA]</scope>
</reference>
<name>A0A2M6XCG1_9BACT</name>